<proteinExistence type="predicted"/>
<feature type="compositionally biased region" description="Low complexity" evidence="1">
    <location>
        <begin position="49"/>
        <end position="67"/>
    </location>
</feature>
<evidence type="ECO:0000259" key="2">
    <source>
        <dbReference type="Pfam" id="PF12680"/>
    </source>
</evidence>
<dbReference type="CDD" id="cd00531">
    <property type="entry name" value="NTF2_like"/>
    <property type="match status" value="1"/>
</dbReference>
<feature type="region of interest" description="Disordered" evidence="1">
    <location>
        <begin position="49"/>
        <end position="71"/>
    </location>
</feature>
<dbReference type="PANTHER" id="PTHR33698">
    <property type="entry name" value="NUCLEAR TRANSPORT FACTOR 2 (NTF2)-LIKE PROTEIN"/>
    <property type="match status" value="1"/>
</dbReference>
<dbReference type="EMBL" id="JABFUD020000019">
    <property type="protein sequence ID" value="KAI5064967.1"/>
    <property type="molecule type" value="Genomic_DNA"/>
</dbReference>
<dbReference type="PANTHER" id="PTHR33698:SF3">
    <property type="entry name" value="OS09G0266000 PROTEIN"/>
    <property type="match status" value="1"/>
</dbReference>
<organism evidence="3 4">
    <name type="scientific">Adiantum capillus-veneris</name>
    <name type="common">Maidenhair fern</name>
    <dbReference type="NCBI Taxonomy" id="13818"/>
    <lineage>
        <taxon>Eukaryota</taxon>
        <taxon>Viridiplantae</taxon>
        <taxon>Streptophyta</taxon>
        <taxon>Embryophyta</taxon>
        <taxon>Tracheophyta</taxon>
        <taxon>Polypodiopsida</taxon>
        <taxon>Polypodiidae</taxon>
        <taxon>Polypodiales</taxon>
        <taxon>Pteridineae</taxon>
        <taxon>Pteridaceae</taxon>
        <taxon>Vittarioideae</taxon>
        <taxon>Adiantum</taxon>
    </lineage>
</organism>
<protein>
    <recommendedName>
        <fullName evidence="2">SnoaL-like domain-containing protein</fullName>
    </recommendedName>
</protein>
<dbReference type="Pfam" id="PF12680">
    <property type="entry name" value="SnoaL_2"/>
    <property type="match status" value="1"/>
</dbReference>
<sequence>MTWALSVPCCYHALSTTRQHLCPAHFGRERAAERSSARVDTSFHRLFASSPPTSSYTEPSSPSDSTSANDACQPPGFSIVEEFYACINRRDFDSVKDLIAEDCVYEDLVFPKPFVGRKAIIEFFQKFTAAVSSDLQFVIDDISREDPFCVGVTWHLEWTGKAFPFSKGCSFYRLTMNHGRQQIIYARDCVEPAVKPGDSVLVVIRAVSALLKKFPQLADRF</sequence>
<accession>A0A9D4UBX9</accession>
<gene>
    <name evidence="3" type="ORF">GOP47_0019662</name>
</gene>
<keyword evidence="4" id="KW-1185">Reference proteome</keyword>
<dbReference type="OrthoDB" id="201750at2759"/>
<evidence type="ECO:0000313" key="3">
    <source>
        <dbReference type="EMBL" id="KAI5064967.1"/>
    </source>
</evidence>
<comment type="caution">
    <text evidence="3">The sequence shown here is derived from an EMBL/GenBank/DDBJ whole genome shotgun (WGS) entry which is preliminary data.</text>
</comment>
<dbReference type="SUPFAM" id="SSF54427">
    <property type="entry name" value="NTF2-like"/>
    <property type="match status" value="1"/>
</dbReference>
<evidence type="ECO:0000313" key="4">
    <source>
        <dbReference type="Proteomes" id="UP000886520"/>
    </source>
</evidence>
<dbReference type="InterPro" id="IPR037401">
    <property type="entry name" value="SnoaL-like"/>
</dbReference>
<name>A0A9D4UBX9_ADICA</name>
<evidence type="ECO:0000256" key="1">
    <source>
        <dbReference type="SAM" id="MobiDB-lite"/>
    </source>
</evidence>
<dbReference type="Proteomes" id="UP000886520">
    <property type="component" value="Chromosome 19"/>
</dbReference>
<dbReference type="InterPro" id="IPR032710">
    <property type="entry name" value="NTF2-like_dom_sf"/>
</dbReference>
<dbReference type="AlphaFoldDB" id="A0A9D4UBX9"/>
<dbReference type="Gene3D" id="3.10.450.50">
    <property type="match status" value="1"/>
</dbReference>
<reference evidence="3" key="1">
    <citation type="submission" date="2021-01" db="EMBL/GenBank/DDBJ databases">
        <title>Adiantum capillus-veneris genome.</title>
        <authorList>
            <person name="Fang Y."/>
            <person name="Liao Q."/>
        </authorList>
    </citation>
    <scope>NUCLEOTIDE SEQUENCE</scope>
    <source>
        <strain evidence="3">H3</strain>
        <tissue evidence="3">Leaf</tissue>
    </source>
</reference>
<feature type="domain" description="SnoaL-like" evidence="2">
    <location>
        <begin position="80"/>
        <end position="174"/>
    </location>
</feature>